<sequence length="117" mass="13429">MPYSTSTPPIFLLNPLPSDMRRSELCVLVLSRKKARSLTFDGPLVNANLKSPVIRPSMFRWSLKVSYNIKFCCTLPKQLSFSQVKPEFVNVHGYEKTVLREEDEESNFEIAGDRAKF</sequence>
<dbReference type="EMBL" id="JBBWWR010000021">
    <property type="protein sequence ID" value="KAK8938041.1"/>
    <property type="molecule type" value="Genomic_DNA"/>
</dbReference>
<accession>A0ABR2LDB0</accession>
<organism evidence="1 2">
    <name type="scientific">Platanthera guangdongensis</name>
    <dbReference type="NCBI Taxonomy" id="2320717"/>
    <lineage>
        <taxon>Eukaryota</taxon>
        <taxon>Viridiplantae</taxon>
        <taxon>Streptophyta</taxon>
        <taxon>Embryophyta</taxon>
        <taxon>Tracheophyta</taxon>
        <taxon>Spermatophyta</taxon>
        <taxon>Magnoliopsida</taxon>
        <taxon>Liliopsida</taxon>
        <taxon>Asparagales</taxon>
        <taxon>Orchidaceae</taxon>
        <taxon>Orchidoideae</taxon>
        <taxon>Orchideae</taxon>
        <taxon>Orchidinae</taxon>
        <taxon>Platanthera</taxon>
    </lineage>
</organism>
<protein>
    <submittedName>
        <fullName evidence="1">Uncharacterized protein</fullName>
    </submittedName>
</protein>
<comment type="caution">
    <text evidence="1">The sequence shown here is derived from an EMBL/GenBank/DDBJ whole genome shotgun (WGS) entry which is preliminary data.</text>
</comment>
<proteinExistence type="predicted"/>
<dbReference type="Proteomes" id="UP001412067">
    <property type="component" value="Unassembled WGS sequence"/>
</dbReference>
<evidence type="ECO:0000313" key="2">
    <source>
        <dbReference type="Proteomes" id="UP001412067"/>
    </source>
</evidence>
<name>A0ABR2LDB0_9ASPA</name>
<keyword evidence="2" id="KW-1185">Reference proteome</keyword>
<gene>
    <name evidence="1" type="ORF">KSP40_PGU003542</name>
</gene>
<reference evidence="1 2" key="1">
    <citation type="journal article" date="2022" name="Nat. Plants">
        <title>Genomes of leafy and leafless Platanthera orchids illuminate the evolution of mycoheterotrophy.</title>
        <authorList>
            <person name="Li M.H."/>
            <person name="Liu K.W."/>
            <person name="Li Z."/>
            <person name="Lu H.C."/>
            <person name="Ye Q.L."/>
            <person name="Zhang D."/>
            <person name="Wang J.Y."/>
            <person name="Li Y.F."/>
            <person name="Zhong Z.M."/>
            <person name="Liu X."/>
            <person name="Yu X."/>
            <person name="Liu D.K."/>
            <person name="Tu X.D."/>
            <person name="Liu B."/>
            <person name="Hao Y."/>
            <person name="Liao X.Y."/>
            <person name="Jiang Y.T."/>
            <person name="Sun W.H."/>
            <person name="Chen J."/>
            <person name="Chen Y.Q."/>
            <person name="Ai Y."/>
            <person name="Zhai J.W."/>
            <person name="Wu S.S."/>
            <person name="Zhou Z."/>
            <person name="Hsiao Y.Y."/>
            <person name="Wu W.L."/>
            <person name="Chen Y.Y."/>
            <person name="Lin Y.F."/>
            <person name="Hsu J.L."/>
            <person name="Li C.Y."/>
            <person name="Wang Z.W."/>
            <person name="Zhao X."/>
            <person name="Zhong W.Y."/>
            <person name="Ma X.K."/>
            <person name="Ma L."/>
            <person name="Huang J."/>
            <person name="Chen G.Z."/>
            <person name="Huang M.Z."/>
            <person name="Huang L."/>
            <person name="Peng D.H."/>
            <person name="Luo Y.B."/>
            <person name="Zou S.Q."/>
            <person name="Chen S.P."/>
            <person name="Lan S."/>
            <person name="Tsai W.C."/>
            <person name="Van de Peer Y."/>
            <person name="Liu Z.J."/>
        </authorList>
    </citation>
    <scope>NUCLEOTIDE SEQUENCE [LARGE SCALE GENOMIC DNA]</scope>
    <source>
        <strain evidence="1">Lor288</strain>
    </source>
</reference>
<evidence type="ECO:0000313" key="1">
    <source>
        <dbReference type="EMBL" id="KAK8938041.1"/>
    </source>
</evidence>